<protein>
    <recommendedName>
        <fullName evidence="17">Acyl-coenzyme A thioesterase THEM4</fullName>
        <ecNumber evidence="16">3.1.2.2</ecNumber>
    </recommendedName>
    <alternativeName>
        <fullName evidence="18">Thioesterase superfamily member 4</fullName>
    </alternativeName>
</protein>
<evidence type="ECO:0000256" key="13">
    <source>
        <dbReference type="ARBA" id="ARBA00035852"/>
    </source>
</evidence>
<evidence type="ECO:0000256" key="6">
    <source>
        <dbReference type="ARBA" id="ARBA00022703"/>
    </source>
</evidence>
<dbReference type="Gene3D" id="3.10.129.10">
    <property type="entry name" value="Hotdog Thioesterase"/>
    <property type="match status" value="1"/>
</dbReference>
<evidence type="ECO:0000256" key="23">
    <source>
        <dbReference type="ARBA" id="ARBA00048180"/>
    </source>
</evidence>
<evidence type="ECO:0000259" key="25">
    <source>
        <dbReference type="Pfam" id="PF03061"/>
    </source>
</evidence>
<evidence type="ECO:0000256" key="8">
    <source>
        <dbReference type="ARBA" id="ARBA00022832"/>
    </source>
</evidence>
<keyword evidence="4" id="KW-1003">Cell membrane</keyword>
<comment type="similarity">
    <text evidence="15">Belongs to the THEM4/THEM5 thioesterase family.</text>
</comment>
<dbReference type="OrthoDB" id="5505920at2"/>
<evidence type="ECO:0000256" key="19">
    <source>
        <dbReference type="ARBA" id="ARBA00047588"/>
    </source>
</evidence>
<evidence type="ECO:0000256" key="14">
    <source>
        <dbReference type="ARBA" id="ARBA00037002"/>
    </source>
</evidence>
<dbReference type="PANTHER" id="PTHR12418:SF19">
    <property type="entry name" value="ACYL-COENZYME A THIOESTERASE THEM4"/>
    <property type="match status" value="1"/>
</dbReference>
<keyword evidence="12" id="KW-0966">Cell projection</keyword>
<sequence>MTLSVPGSAVRPASHPDTPPPGTVLPAHYEGCFGCGDLEGGMRLRSTVGDDLAVTTTFVVQRHHQGAPGIAHGGVVAAAFDEALGALAVHHREPAVTASLQTQFRRPVPVGVTLYLVARIVGREGRKVWCTGEARLGAPDGPLAAEATALFLVVPATHFAEHGTLE</sequence>
<keyword evidence="11" id="KW-0472">Membrane</keyword>
<accession>A0A4Y3WX32</accession>
<proteinExistence type="inferred from homology"/>
<comment type="catalytic activity">
    <reaction evidence="13">
        <text>(5Z,8Z,11Z,14Z)-eicosatetraenoyl-CoA + H2O = (5Z,8Z,11Z,14Z)-eicosatetraenoate + CoA + H(+)</text>
        <dbReference type="Rhea" id="RHEA:40151"/>
        <dbReference type="ChEBI" id="CHEBI:15377"/>
        <dbReference type="ChEBI" id="CHEBI:15378"/>
        <dbReference type="ChEBI" id="CHEBI:32395"/>
        <dbReference type="ChEBI" id="CHEBI:57287"/>
        <dbReference type="ChEBI" id="CHEBI:57368"/>
    </reaction>
    <physiologicalReaction direction="left-to-right" evidence="13">
        <dbReference type="Rhea" id="RHEA:40152"/>
    </physiologicalReaction>
</comment>
<keyword evidence="9" id="KW-0809">Transit peptide</keyword>
<evidence type="ECO:0000256" key="1">
    <source>
        <dbReference type="ARBA" id="ARBA00004170"/>
    </source>
</evidence>
<name>A0A4Y3WX32_9PSEU</name>
<reference evidence="26 27" key="1">
    <citation type="submission" date="2019-06" db="EMBL/GenBank/DDBJ databases">
        <title>Whole genome shotgun sequence of Pseudonocardia hydrocarbonoxydans NBRC 14498.</title>
        <authorList>
            <person name="Hosoyama A."/>
            <person name="Uohara A."/>
            <person name="Ohji S."/>
            <person name="Ichikawa N."/>
        </authorList>
    </citation>
    <scope>NUCLEOTIDE SEQUENCE [LARGE SCALE GENOMIC DNA]</scope>
    <source>
        <strain evidence="26 27">NBRC 14498</strain>
    </source>
</reference>
<comment type="catalytic activity">
    <reaction evidence="19">
        <text>octanoyl-CoA + H2O = octanoate + CoA + H(+)</text>
        <dbReference type="Rhea" id="RHEA:30143"/>
        <dbReference type="ChEBI" id="CHEBI:15377"/>
        <dbReference type="ChEBI" id="CHEBI:15378"/>
        <dbReference type="ChEBI" id="CHEBI:25646"/>
        <dbReference type="ChEBI" id="CHEBI:57287"/>
        <dbReference type="ChEBI" id="CHEBI:57386"/>
    </reaction>
    <physiologicalReaction direction="left-to-right" evidence="19">
        <dbReference type="Rhea" id="RHEA:30144"/>
    </physiologicalReaction>
</comment>
<keyword evidence="10" id="KW-0443">Lipid metabolism</keyword>
<dbReference type="EMBL" id="BJNG01000042">
    <property type="protein sequence ID" value="GEC22309.1"/>
    <property type="molecule type" value="Genomic_DNA"/>
</dbReference>
<evidence type="ECO:0000313" key="26">
    <source>
        <dbReference type="EMBL" id="GEC22309.1"/>
    </source>
</evidence>
<comment type="catalytic activity">
    <reaction evidence="23">
        <text>tetradecanoyl-CoA + H2O = tetradecanoate + CoA + H(+)</text>
        <dbReference type="Rhea" id="RHEA:40119"/>
        <dbReference type="ChEBI" id="CHEBI:15377"/>
        <dbReference type="ChEBI" id="CHEBI:15378"/>
        <dbReference type="ChEBI" id="CHEBI:30807"/>
        <dbReference type="ChEBI" id="CHEBI:57287"/>
        <dbReference type="ChEBI" id="CHEBI:57385"/>
    </reaction>
    <physiologicalReaction direction="left-to-right" evidence="23">
        <dbReference type="Rhea" id="RHEA:40120"/>
    </physiologicalReaction>
</comment>
<dbReference type="AlphaFoldDB" id="A0A4Y3WX32"/>
<comment type="catalytic activity">
    <reaction evidence="14">
        <text>(9Z)-octadecenoyl-CoA + H2O = (9Z)-octadecenoate + CoA + H(+)</text>
        <dbReference type="Rhea" id="RHEA:40139"/>
        <dbReference type="ChEBI" id="CHEBI:15377"/>
        <dbReference type="ChEBI" id="CHEBI:15378"/>
        <dbReference type="ChEBI" id="CHEBI:30823"/>
        <dbReference type="ChEBI" id="CHEBI:57287"/>
        <dbReference type="ChEBI" id="CHEBI:57387"/>
    </reaction>
    <physiologicalReaction direction="left-to-right" evidence="14">
        <dbReference type="Rhea" id="RHEA:40140"/>
    </physiologicalReaction>
</comment>
<evidence type="ECO:0000256" key="12">
    <source>
        <dbReference type="ARBA" id="ARBA00023273"/>
    </source>
</evidence>
<evidence type="ECO:0000256" key="18">
    <source>
        <dbReference type="ARBA" id="ARBA00043210"/>
    </source>
</evidence>
<feature type="domain" description="Thioesterase" evidence="25">
    <location>
        <begin position="69"/>
        <end position="126"/>
    </location>
</feature>
<comment type="catalytic activity">
    <reaction evidence="21">
        <text>decanoyl-CoA + H2O = decanoate + CoA + H(+)</text>
        <dbReference type="Rhea" id="RHEA:40059"/>
        <dbReference type="ChEBI" id="CHEBI:15377"/>
        <dbReference type="ChEBI" id="CHEBI:15378"/>
        <dbReference type="ChEBI" id="CHEBI:27689"/>
        <dbReference type="ChEBI" id="CHEBI:57287"/>
        <dbReference type="ChEBI" id="CHEBI:61430"/>
    </reaction>
    <physiologicalReaction direction="left-to-right" evidence="21">
        <dbReference type="Rhea" id="RHEA:40060"/>
    </physiologicalReaction>
</comment>
<dbReference type="PANTHER" id="PTHR12418">
    <property type="entry name" value="ACYL-COENZYME A THIOESTERASE THEM4"/>
    <property type="match status" value="1"/>
</dbReference>
<evidence type="ECO:0000256" key="3">
    <source>
        <dbReference type="ARBA" id="ARBA00004632"/>
    </source>
</evidence>
<evidence type="ECO:0000256" key="5">
    <source>
        <dbReference type="ARBA" id="ARBA00022490"/>
    </source>
</evidence>
<keyword evidence="8" id="KW-0276">Fatty acid metabolism</keyword>
<dbReference type="Pfam" id="PF03061">
    <property type="entry name" value="4HBT"/>
    <property type="match status" value="1"/>
</dbReference>
<evidence type="ECO:0000256" key="7">
    <source>
        <dbReference type="ARBA" id="ARBA00022801"/>
    </source>
</evidence>
<evidence type="ECO:0000256" key="21">
    <source>
        <dbReference type="ARBA" id="ARBA00047969"/>
    </source>
</evidence>
<evidence type="ECO:0000256" key="4">
    <source>
        <dbReference type="ARBA" id="ARBA00022475"/>
    </source>
</evidence>
<keyword evidence="6" id="KW-0053">Apoptosis</keyword>
<dbReference type="GO" id="GO:0006631">
    <property type="term" value="P:fatty acid metabolic process"/>
    <property type="evidence" value="ECO:0007669"/>
    <property type="project" value="UniProtKB-KW"/>
</dbReference>
<dbReference type="GO" id="GO:0016787">
    <property type="term" value="F:hydrolase activity"/>
    <property type="evidence" value="ECO:0007669"/>
    <property type="project" value="UniProtKB-KW"/>
</dbReference>
<evidence type="ECO:0000256" key="22">
    <source>
        <dbReference type="ARBA" id="ARBA00048074"/>
    </source>
</evidence>
<dbReference type="InterPro" id="IPR006683">
    <property type="entry name" value="Thioestr_dom"/>
</dbReference>
<evidence type="ECO:0000256" key="10">
    <source>
        <dbReference type="ARBA" id="ARBA00023098"/>
    </source>
</evidence>
<dbReference type="Proteomes" id="UP000320338">
    <property type="component" value="Unassembled WGS sequence"/>
</dbReference>
<evidence type="ECO:0000256" key="9">
    <source>
        <dbReference type="ARBA" id="ARBA00022946"/>
    </source>
</evidence>
<dbReference type="InterPro" id="IPR029069">
    <property type="entry name" value="HotDog_dom_sf"/>
</dbReference>
<dbReference type="SUPFAM" id="SSF54637">
    <property type="entry name" value="Thioesterase/thiol ester dehydrase-isomerase"/>
    <property type="match status" value="1"/>
</dbReference>
<evidence type="ECO:0000256" key="17">
    <source>
        <dbReference type="ARBA" id="ARBA00040123"/>
    </source>
</evidence>
<dbReference type="CDD" id="cd03443">
    <property type="entry name" value="PaaI_thioesterase"/>
    <property type="match status" value="1"/>
</dbReference>
<evidence type="ECO:0000256" key="24">
    <source>
        <dbReference type="SAM" id="MobiDB-lite"/>
    </source>
</evidence>
<gene>
    <name evidence="26" type="ORF">PHY01_45920</name>
</gene>
<comment type="caution">
    <text evidence="26">The sequence shown here is derived from an EMBL/GenBank/DDBJ whole genome shotgun (WGS) entry which is preliminary data.</text>
</comment>
<evidence type="ECO:0000256" key="20">
    <source>
        <dbReference type="ARBA" id="ARBA00047734"/>
    </source>
</evidence>
<evidence type="ECO:0000256" key="15">
    <source>
        <dbReference type="ARBA" id="ARBA00038456"/>
    </source>
</evidence>
<keyword evidence="7" id="KW-0378">Hydrolase</keyword>
<keyword evidence="27" id="KW-1185">Reference proteome</keyword>
<feature type="region of interest" description="Disordered" evidence="24">
    <location>
        <begin position="1"/>
        <end position="23"/>
    </location>
</feature>
<dbReference type="RefSeq" id="WP_141281685.1">
    <property type="nucleotide sequence ID" value="NZ_BAAARZ010000033.1"/>
</dbReference>
<dbReference type="InterPro" id="IPR052365">
    <property type="entry name" value="THEM4/THEM5_acyl-CoA_thioest"/>
</dbReference>
<keyword evidence="5" id="KW-0963">Cytoplasm</keyword>
<evidence type="ECO:0000256" key="11">
    <source>
        <dbReference type="ARBA" id="ARBA00023136"/>
    </source>
</evidence>
<organism evidence="26 27">
    <name type="scientific">Pseudonocardia hydrocarbonoxydans</name>
    <dbReference type="NCBI Taxonomy" id="76726"/>
    <lineage>
        <taxon>Bacteria</taxon>
        <taxon>Bacillati</taxon>
        <taxon>Actinomycetota</taxon>
        <taxon>Actinomycetes</taxon>
        <taxon>Pseudonocardiales</taxon>
        <taxon>Pseudonocardiaceae</taxon>
        <taxon>Pseudonocardia</taxon>
    </lineage>
</organism>
<evidence type="ECO:0000313" key="27">
    <source>
        <dbReference type="Proteomes" id="UP000320338"/>
    </source>
</evidence>
<evidence type="ECO:0000256" key="16">
    <source>
        <dbReference type="ARBA" id="ARBA00038848"/>
    </source>
</evidence>
<comment type="catalytic activity">
    <reaction evidence="20">
        <text>hexadecanoyl-CoA + H2O = hexadecanoate + CoA + H(+)</text>
        <dbReference type="Rhea" id="RHEA:16645"/>
        <dbReference type="ChEBI" id="CHEBI:7896"/>
        <dbReference type="ChEBI" id="CHEBI:15377"/>
        <dbReference type="ChEBI" id="CHEBI:15378"/>
        <dbReference type="ChEBI" id="CHEBI:57287"/>
        <dbReference type="ChEBI" id="CHEBI:57379"/>
        <dbReference type="EC" id="3.1.2.2"/>
    </reaction>
    <physiologicalReaction direction="left-to-right" evidence="20">
        <dbReference type="Rhea" id="RHEA:16646"/>
    </physiologicalReaction>
</comment>
<dbReference type="GO" id="GO:0016020">
    <property type="term" value="C:membrane"/>
    <property type="evidence" value="ECO:0007669"/>
    <property type="project" value="UniProtKB-SubCell"/>
</dbReference>
<dbReference type="EC" id="3.1.2.2" evidence="16"/>
<dbReference type="GO" id="GO:0005737">
    <property type="term" value="C:cytoplasm"/>
    <property type="evidence" value="ECO:0007669"/>
    <property type="project" value="UniProtKB-SubCell"/>
</dbReference>
<comment type="catalytic activity">
    <reaction evidence="22">
        <text>dodecanoyl-CoA + H2O = dodecanoate + CoA + H(+)</text>
        <dbReference type="Rhea" id="RHEA:30135"/>
        <dbReference type="ChEBI" id="CHEBI:15377"/>
        <dbReference type="ChEBI" id="CHEBI:15378"/>
        <dbReference type="ChEBI" id="CHEBI:18262"/>
        <dbReference type="ChEBI" id="CHEBI:57287"/>
        <dbReference type="ChEBI" id="CHEBI:57375"/>
    </reaction>
    <physiologicalReaction direction="left-to-right" evidence="22">
        <dbReference type="Rhea" id="RHEA:30136"/>
    </physiologicalReaction>
</comment>
<evidence type="ECO:0000256" key="2">
    <source>
        <dbReference type="ARBA" id="ARBA00004496"/>
    </source>
</evidence>
<comment type="subcellular location">
    <subcellularLocation>
        <location evidence="3">Cell projection</location>
        <location evidence="3">Ruffle membrane</location>
    </subcellularLocation>
    <subcellularLocation>
        <location evidence="2">Cytoplasm</location>
    </subcellularLocation>
    <subcellularLocation>
        <location evidence="1">Membrane</location>
        <topology evidence="1">Peripheral membrane protein</topology>
    </subcellularLocation>
</comment>